<protein>
    <submittedName>
        <fullName evidence="1">Uncharacterized protein</fullName>
    </submittedName>
</protein>
<evidence type="ECO:0000313" key="1">
    <source>
        <dbReference type="EMBL" id="KAI8559533.1"/>
    </source>
</evidence>
<dbReference type="Proteomes" id="UP001062846">
    <property type="component" value="Chromosome 4"/>
</dbReference>
<dbReference type="EMBL" id="CM046391">
    <property type="protein sequence ID" value="KAI8559533.1"/>
    <property type="molecule type" value="Genomic_DNA"/>
</dbReference>
<gene>
    <name evidence="1" type="ORF">RHMOL_Rhmol04G0181000</name>
</gene>
<reference evidence="1" key="1">
    <citation type="submission" date="2022-02" db="EMBL/GenBank/DDBJ databases">
        <title>Plant Genome Project.</title>
        <authorList>
            <person name="Zhang R.-G."/>
        </authorList>
    </citation>
    <scope>NUCLEOTIDE SEQUENCE</scope>
    <source>
        <strain evidence="1">AT1</strain>
    </source>
</reference>
<sequence length="133" mass="15271">MPIVPNIPSMAKNNLILPNGFLNRVITVTPTLIIRDGKIIPILHGHNKLWTHIMPHTQSHIFLRLSIRGHTTLLHSKSRITTSLPLHLKTILSIFRGKCCRLLTSLRQIHKCIPNCFTPKLNLSRRLRRTQSE</sequence>
<organism evidence="1 2">
    <name type="scientific">Rhododendron molle</name>
    <name type="common">Chinese azalea</name>
    <name type="synonym">Azalea mollis</name>
    <dbReference type="NCBI Taxonomy" id="49168"/>
    <lineage>
        <taxon>Eukaryota</taxon>
        <taxon>Viridiplantae</taxon>
        <taxon>Streptophyta</taxon>
        <taxon>Embryophyta</taxon>
        <taxon>Tracheophyta</taxon>
        <taxon>Spermatophyta</taxon>
        <taxon>Magnoliopsida</taxon>
        <taxon>eudicotyledons</taxon>
        <taxon>Gunneridae</taxon>
        <taxon>Pentapetalae</taxon>
        <taxon>asterids</taxon>
        <taxon>Ericales</taxon>
        <taxon>Ericaceae</taxon>
        <taxon>Ericoideae</taxon>
        <taxon>Rhodoreae</taxon>
        <taxon>Rhododendron</taxon>
    </lineage>
</organism>
<accession>A0ACC0P1L1</accession>
<evidence type="ECO:0000313" key="2">
    <source>
        <dbReference type="Proteomes" id="UP001062846"/>
    </source>
</evidence>
<keyword evidence="2" id="KW-1185">Reference proteome</keyword>
<comment type="caution">
    <text evidence="1">The sequence shown here is derived from an EMBL/GenBank/DDBJ whole genome shotgun (WGS) entry which is preliminary data.</text>
</comment>
<proteinExistence type="predicted"/>
<name>A0ACC0P1L1_RHOML</name>